<gene>
    <name evidence="1" type="ORF">GNZ18_00640</name>
</gene>
<organism evidence="1 2">
    <name type="scientific">Actinomadura litoris</name>
    <dbReference type="NCBI Taxonomy" id="2678616"/>
    <lineage>
        <taxon>Bacteria</taxon>
        <taxon>Bacillati</taxon>
        <taxon>Actinomycetota</taxon>
        <taxon>Actinomycetes</taxon>
        <taxon>Streptosporangiales</taxon>
        <taxon>Thermomonosporaceae</taxon>
        <taxon>Actinomadura</taxon>
    </lineage>
</organism>
<protein>
    <submittedName>
        <fullName evidence="1">Uncharacterized protein</fullName>
    </submittedName>
</protein>
<dbReference type="Proteomes" id="UP000432015">
    <property type="component" value="Unassembled WGS sequence"/>
</dbReference>
<name>A0A7K1KSW8_9ACTN</name>
<dbReference type="AlphaFoldDB" id="A0A7K1KSW8"/>
<proteinExistence type="predicted"/>
<dbReference type="RefSeq" id="WP_156214108.1">
    <property type="nucleotide sequence ID" value="NZ_WOFH01000001.1"/>
</dbReference>
<reference evidence="1 2" key="1">
    <citation type="submission" date="2019-11" db="EMBL/GenBank/DDBJ databases">
        <authorList>
            <person name="Cao P."/>
        </authorList>
    </citation>
    <scope>NUCLEOTIDE SEQUENCE [LARGE SCALE GENOMIC DNA]</scope>
    <source>
        <strain evidence="1 2">NEAU-AAG5</strain>
    </source>
</reference>
<keyword evidence="2" id="KW-1185">Reference proteome</keyword>
<accession>A0A7K1KSW8</accession>
<comment type="caution">
    <text evidence="1">The sequence shown here is derived from an EMBL/GenBank/DDBJ whole genome shotgun (WGS) entry which is preliminary data.</text>
</comment>
<sequence length="143" mass="15225">MVDPLTLAVAVAAAGKAVELSGEPVRDGIAAIARKVRDRFRARPAEAEILSGAIAEPDDKDRISRLAETLRRVMSEEPGFADDLQAAFQRVMAEAPEFRAEVDARVRQTTVNTTTSGGVTNTFNGTADKVIQMGDVNGGLTIN</sequence>
<dbReference type="EMBL" id="WOFH01000001">
    <property type="protein sequence ID" value="MUN35115.1"/>
    <property type="molecule type" value="Genomic_DNA"/>
</dbReference>
<evidence type="ECO:0000313" key="1">
    <source>
        <dbReference type="EMBL" id="MUN35115.1"/>
    </source>
</evidence>
<evidence type="ECO:0000313" key="2">
    <source>
        <dbReference type="Proteomes" id="UP000432015"/>
    </source>
</evidence>